<reference evidence="1 2" key="2">
    <citation type="submission" date="2016-08" db="EMBL/GenBank/DDBJ databases">
        <title>Pervasive Adenine N6-methylation of Active Genes in Fungi.</title>
        <authorList>
            <consortium name="DOE Joint Genome Institute"/>
            <person name="Mondo S.J."/>
            <person name="Dannebaum R.O."/>
            <person name="Kuo R.C."/>
            <person name="Labutti K."/>
            <person name="Haridas S."/>
            <person name="Kuo A."/>
            <person name="Salamov A."/>
            <person name="Ahrendt S.R."/>
            <person name="Lipzen A."/>
            <person name="Sullivan W."/>
            <person name="Andreopoulos W.B."/>
            <person name="Clum A."/>
            <person name="Lindquist E."/>
            <person name="Daum C."/>
            <person name="Ramamoorthy G.K."/>
            <person name="Gryganskyi A."/>
            <person name="Culley D."/>
            <person name="Magnuson J.K."/>
            <person name="James T.Y."/>
            <person name="O'Malley M.A."/>
            <person name="Stajich J.E."/>
            <person name="Spatafora J.W."/>
            <person name="Visel A."/>
            <person name="Grigoriev I.V."/>
        </authorList>
    </citation>
    <scope>NUCLEOTIDE SEQUENCE [LARGE SCALE GENOMIC DNA]</scope>
    <source>
        <strain evidence="1 2">S4</strain>
    </source>
</reference>
<evidence type="ECO:0000313" key="2">
    <source>
        <dbReference type="Proteomes" id="UP000193944"/>
    </source>
</evidence>
<proteinExistence type="predicted"/>
<dbReference type="AlphaFoldDB" id="A0A1Y1X7V3"/>
<sequence>MIMIVCINTCESRDEYLVKYLVELRVDITKERLNNNDETPIIFNACIKGYENRVEYLVEYREVDTNKDANDANNDRISLFIQL</sequence>
<dbReference type="Gene3D" id="1.25.40.20">
    <property type="entry name" value="Ankyrin repeat-containing domain"/>
    <property type="match status" value="1"/>
</dbReference>
<dbReference type="OrthoDB" id="2123047at2759"/>
<name>A0A1Y1X7V3_9FUNG</name>
<protein>
    <recommendedName>
        <fullName evidence="3">Ankyrin</fullName>
    </recommendedName>
</protein>
<evidence type="ECO:0008006" key="3">
    <source>
        <dbReference type="Google" id="ProtNLM"/>
    </source>
</evidence>
<dbReference type="InterPro" id="IPR036770">
    <property type="entry name" value="Ankyrin_rpt-contain_sf"/>
</dbReference>
<gene>
    <name evidence="1" type="ORF">BCR32DRAFT_279431</name>
</gene>
<dbReference type="Proteomes" id="UP000193944">
    <property type="component" value="Unassembled WGS sequence"/>
</dbReference>
<dbReference type="EMBL" id="MCFG01000110">
    <property type="protein sequence ID" value="ORX81837.1"/>
    <property type="molecule type" value="Genomic_DNA"/>
</dbReference>
<comment type="caution">
    <text evidence="1">The sequence shown here is derived from an EMBL/GenBank/DDBJ whole genome shotgun (WGS) entry which is preliminary data.</text>
</comment>
<reference evidence="1 2" key="1">
    <citation type="submission" date="2016-08" db="EMBL/GenBank/DDBJ databases">
        <title>A Parts List for Fungal Cellulosomes Revealed by Comparative Genomics.</title>
        <authorList>
            <consortium name="DOE Joint Genome Institute"/>
            <person name="Haitjema C.H."/>
            <person name="Gilmore S.P."/>
            <person name="Henske J.K."/>
            <person name="Solomon K.V."/>
            <person name="De Groot R."/>
            <person name="Kuo A."/>
            <person name="Mondo S.J."/>
            <person name="Salamov A.A."/>
            <person name="Labutti K."/>
            <person name="Zhao Z."/>
            <person name="Chiniquy J."/>
            <person name="Barry K."/>
            <person name="Brewer H.M."/>
            <person name="Purvine S.O."/>
            <person name="Wright A.T."/>
            <person name="Boxma B."/>
            <person name="Van Alen T."/>
            <person name="Hackstein J.H."/>
            <person name="Baker S.E."/>
            <person name="Grigoriev I.V."/>
            <person name="O'Malley M.A."/>
        </authorList>
    </citation>
    <scope>NUCLEOTIDE SEQUENCE [LARGE SCALE GENOMIC DNA]</scope>
    <source>
        <strain evidence="1 2">S4</strain>
    </source>
</reference>
<dbReference type="SUPFAM" id="SSF140860">
    <property type="entry name" value="Pseudo ankyrin repeat-like"/>
    <property type="match status" value="1"/>
</dbReference>
<organism evidence="1 2">
    <name type="scientific">Anaeromyces robustus</name>
    <dbReference type="NCBI Taxonomy" id="1754192"/>
    <lineage>
        <taxon>Eukaryota</taxon>
        <taxon>Fungi</taxon>
        <taxon>Fungi incertae sedis</taxon>
        <taxon>Chytridiomycota</taxon>
        <taxon>Chytridiomycota incertae sedis</taxon>
        <taxon>Neocallimastigomycetes</taxon>
        <taxon>Neocallimastigales</taxon>
        <taxon>Neocallimastigaceae</taxon>
        <taxon>Anaeromyces</taxon>
    </lineage>
</organism>
<accession>A0A1Y1X7V3</accession>
<keyword evidence="2" id="KW-1185">Reference proteome</keyword>
<evidence type="ECO:0000313" key="1">
    <source>
        <dbReference type="EMBL" id="ORX81837.1"/>
    </source>
</evidence>